<organism evidence="2 3">
    <name type="scientific">Umezawaea tangerina</name>
    <dbReference type="NCBI Taxonomy" id="84725"/>
    <lineage>
        <taxon>Bacteria</taxon>
        <taxon>Bacillati</taxon>
        <taxon>Actinomycetota</taxon>
        <taxon>Actinomycetes</taxon>
        <taxon>Pseudonocardiales</taxon>
        <taxon>Pseudonocardiaceae</taxon>
        <taxon>Umezawaea</taxon>
    </lineage>
</organism>
<keyword evidence="3" id="KW-1185">Reference proteome</keyword>
<gene>
    <name evidence="2" type="ORF">CLV43_11116</name>
</gene>
<evidence type="ECO:0000313" key="3">
    <source>
        <dbReference type="Proteomes" id="UP000239494"/>
    </source>
</evidence>
<proteinExistence type="predicted"/>
<name>A0A2T0ST99_9PSEU</name>
<dbReference type="OrthoDB" id="1254615at2"/>
<dbReference type="Pfam" id="PF12680">
    <property type="entry name" value="SnoaL_2"/>
    <property type="match status" value="1"/>
</dbReference>
<dbReference type="InterPro" id="IPR032710">
    <property type="entry name" value="NTF2-like_dom_sf"/>
</dbReference>
<protein>
    <recommendedName>
        <fullName evidence="1">SnoaL-like domain-containing protein</fullName>
    </recommendedName>
</protein>
<sequence>MKDQTVAEFAEQWFEELSDRAPVDRLLEHVTDEGLDMAFPERTLTGHEDFTDWYRAVGELFADQTHVVERLHAEPRGDLVDVDVTVVWAGVETADDSRFAFRVNQNWTLRRGPDGKLRIQRYRVGDFVPLPAVPAGDA</sequence>
<reference evidence="2 3" key="1">
    <citation type="submission" date="2018-03" db="EMBL/GenBank/DDBJ databases">
        <title>Genomic Encyclopedia of Archaeal and Bacterial Type Strains, Phase II (KMG-II): from individual species to whole genera.</title>
        <authorList>
            <person name="Goeker M."/>
        </authorList>
    </citation>
    <scope>NUCLEOTIDE SEQUENCE [LARGE SCALE GENOMIC DNA]</scope>
    <source>
        <strain evidence="2 3">DSM 44720</strain>
    </source>
</reference>
<dbReference type="Proteomes" id="UP000239494">
    <property type="component" value="Unassembled WGS sequence"/>
</dbReference>
<dbReference type="Gene3D" id="3.10.450.50">
    <property type="match status" value="1"/>
</dbReference>
<dbReference type="EMBL" id="PVTF01000011">
    <property type="protein sequence ID" value="PRY36644.1"/>
    <property type="molecule type" value="Genomic_DNA"/>
</dbReference>
<comment type="caution">
    <text evidence="2">The sequence shown here is derived from an EMBL/GenBank/DDBJ whole genome shotgun (WGS) entry which is preliminary data.</text>
</comment>
<evidence type="ECO:0000313" key="2">
    <source>
        <dbReference type="EMBL" id="PRY36644.1"/>
    </source>
</evidence>
<accession>A0A2T0ST99</accession>
<dbReference type="AlphaFoldDB" id="A0A2T0ST99"/>
<feature type="domain" description="SnoaL-like" evidence="1">
    <location>
        <begin position="11"/>
        <end position="112"/>
    </location>
</feature>
<dbReference type="RefSeq" id="WP_106192004.1">
    <property type="nucleotide sequence ID" value="NZ_PVTF01000011.1"/>
</dbReference>
<dbReference type="SUPFAM" id="SSF54427">
    <property type="entry name" value="NTF2-like"/>
    <property type="match status" value="1"/>
</dbReference>
<evidence type="ECO:0000259" key="1">
    <source>
        <dbReference type="Pfam" id="PF12680"/>
    </source>
</evidence>
<dbReference type="InterPro" id="IPR037401">
    <property type="entry name" value="SnoaL-like"/>
</dbReference>